<evidence type="ECO:0000256" key="1">
    <source>
        <dbReference type="SAM" id="MobiDB-lite"/>
    </source>
</evidence>
<evidence type="ECO:0000313" key="3">
    <source>
        <dbReference type="EMBL" id="RGK58052.1"/>
    </source>
</evidence>
<evidence type="ECO:0000256" key="2">
    <source>
        <dbReference type="SAM" id="Phobius"/>
    </source>
</evidence>
<feature type="region of interest" description="Disordered" evidence="1">
    <location>
        <begin position="38"/>
        <end position="75"/>
    </location>
</feature>
<evidence type="ECO:0000313" key="5">
    <source>
        <dbReference type="EMBL" id="RHL14377.1"/>
    </source>
</evidence>
<organism evidence="3 6">
    <name type="scientific">Phocaeicola plebeius</name>
    <dbReference type="NCBI Taxonomy" id="310297"/>
    <lineage>
        <taxon>Bacteria</taxon>
        <taxon>Pseudomonadati</taxon>
        <taxon>Bacteroidota</taxon>
        <taxon>Bacteroidia</taxon>
        <taxon>Bacteroidales</taxon>
        <taxon>Bacteroidaceae</taxon>
        <taxon>Phocaeicola</taxon>
    </lineage>
</organism>
<dbReference type="Proteomes" id="UP000284916">
    <property type="component" value="Unassembled WGS sequence"/>
</dbReference>
<keyword evidence="2" id="KW-0812">Transmembrane</keyword>
<protein>
    <submittedName>
        <fullName evidence="3">DUF4834 family protein</fullName>
    </submittedName>
</protein>
<dbReference type="Proteomes" id="UP000260862">
    <property type="component" value="Unassembled WGS sequence"/>
</dbReference>
<reference evidence="6 7" key="1">
    <citation type="submission" date="2018-08" db="EMBL/GenBank/DDBJ databases">
        <title>A genome reference for cultivated species of the human gut microbiota.</title>
        <authorList>
            <person name="Zou Y."/>
            <person name="Xue W."/>
            <person name="Luo G."/>
        </authorList>
    </citation>
    <scope>NUCLEOTIDE SEQUENCE [LARGE SCALE GENOMIC DNA]</scope>
    <source>
        <strain evidence="5 7">AF39-11</strain>
        <strain evidence="4 8">AM17-44</strain>
        <strain evidence="3 6">TF10-3AC</strain>
    </source>
</reference>
<dbReference type="EMBL" id="QROI01000014">
    <property type="protein sequence ID" value="RHL14377.1"/>
    <property type="molecule type" value="Genomic_DNA"/>
</dbReference>
<gene>
    <name evidence="5" type="ORF">DW035_10190</name>
    <name evidence="4" type="ORF">DW204_05915</name>
    <name evidence="3" type="ORF">DXD04_02020</name>
</gene>
<evidence type="ECO:0000313" key="4">
    <source>
        <dbReference type="EMBL" id="RHH46681.1"/>
    </source>
</evidence>
<evidence type="ECO:0000313" key="8">
    <source>
        <dbReference type="Proteomes" id="UP000284998"/>
    </source>
</evidence>
<dbReference type="Proteomes" id="UP000284998">
    <property type="component" value="Unassembled WGS sequence"/>
</dbReference>
<accession>A0A3E4N750</accession>
<sequence>MFHILGFLFFIILVVLVIGLLILSKVVSLVFGFKRRMQGKNSGQRTTYSSQNYQSNPRQEETTDSYSTQGDVPVRQRKKIFDKDEGEYVEFEEIK</sequence>
<evidence type="ECO:0000313" key="7">
    <source>
        <dbReference type="Proteomes" id="UP000284916"/>
    </source>
</evidence>
<dbReference type="RefSeq" id="WP_117670400.1">
    <property type="nucleotide sequence ID" value="NZ_CABOGR010000002.1"/>
</dbReference>
<dbReference type="EMBL" id="QRJS01000010">
    <property type="protein sequence ID" value="RHH46681.1"/>
    <property type="molecule type" value="Genomic_DNA"/>
</dbReference>
<dbReference type="EMBL" id="QSQT01000002">
    <property type="protein sequence ID" value="RGK58052.1"/>
    <property type="molecule type" value="Genomic_DNA"/>
</dbReference>
<evidence type="ECO:0000313" key="6">
    <source>
        <dbReference type="Proteomes" id="UP000260862"/>
    </source>
</evidence>
<proteinExistence type="predicted"/>
<dbReference type="AlphaFoldDB" id="A0A3E4N750"/>
<dbReference type="Pfam" id="PF16118">
    <property type="entry name" value="DUF4834"/>
    <property type="match status" value="1"/>
</dbReference>
<feature type="compositionally biased region" description="Polar residues" evidence="1">
    <location>
        <begin position="39"/>
        <end position="57"/>
    </location>
</feature>
<keyword evidence="6" id="KW-1185">Reference proteome</keyword>
<keyword evidence="2" id="KW-1133">Transmembrane helix</keyword>
<feature type="transmembrane region" description="Helical" evidence="2">
    <location>
        <begin position="6"/>
        <end position="33"/>
    </location>
</feature>
<keyword evidence="2" id="KW-0472">Membrane</keyword>
<name>A0A3E4N750_9BACT</name>
<comment type="caution">
    <text evidence="3">The sequence shown here is derived from an EMBL/GenBank/DDBJ whole genome shotgun (WGS) entry which is preliminary data.</text>
</comment>
<dbReference type="InterPro" id="IPR032272">
    <property type="entry name" value="DUF4834"/>
</dbReference>